<dbReference type="InterPro" id="IPR011250">
    <property type="entry name" value="OMP/PagP_B-barrel"/>
</dbReference>
<dbReference type="RefSeq" id="WP_309937539.1">
    <property type="nucleotide sequence ID" value="NZ_AP025305.1"/>
</dbReference>
<gene>
    <name evidence="2" type="ORF">HNQ88_001046</name>
</gene>
<dbReference type="Proteomes" id="UP001185092">
    <property type="component" value="Unassembled WGS sequence"/>
</dbReference>
<dbReference type="InterPro" id="IPR045743">
    <property type="entry name" value="DUF6089"/>
</dbReference>
<comment type="caution">
    <text evidence="2">The sequence shown here is derived from an EMBL/GenBank/DDBJ whole genome shotgun (WGS) entry which is preliminary data.</text>
</comment>
<feature type="domain" description="DUF6089" evidence="1">
    <location>
        <begin position="21"/>
        <end position="249"/>
    </location>
</feature>
<evidence type="ECO:0000313" key="3">
    <source>
        <dbReference type="Proteomes" id="UP001185092"/>
    </source>
</evidence>
<evidence type="ECO:0000259" key="1">
    <source>
        <dbReference type="Pfam" id="PF19573"/>
    </source>
</evidence>
<protein>
    <recommendedName>
        <fullName evidence="1">DUF6089 domain-containing protein</fullName>
    </recommendedName>
</protein>
<organism evidence="2 3">
    <name type="scientific">Aureibacter tunicatorum</name>
    <dbReference type="NCBI Taxonomy" id="866807"/>
    <lineage>
        <taxon>Bacteria</taxon>
        <taxon>Pseudomonadati</taxon>
        <taxon>Bacteroidota</taxon>
        <taxon>Cytophagia</taxon>
        <taxon>Cytophagales</taxon>
        <taxon>Persicobacteraceae</taxon>
        <taxon>Aureibacter</taxon>
    </lineage>
</organism>
<reference evidence="2" key="1">
    <citation type="submission" date="2023-07" db="EMBL/GenBank/DDBJ databases">
        <title>Genomic Encyclopedia of Type Strains, Phase IV (KMG-IV): sequencing the most valuable type-strain genomes for metagenomic binning, comparative biology and taxonomic classification.</title>
        <authorList>
            <person name="Goeker M."/>
        </authorList>
    </citation>
    <scope>NUCLEOTIDE SEQUENCE</scope>
    <source>
        <strain evidence="2">DSM 26174</strain>
    </source>
</reference>
<dbReference type="EMBL" id="JAVDQD010000001">
    <property type="protein sequence ID" value="MDR6238070.1"/>
    <property type="molecule type" value="Genomic_DNA"/>
</dbReference>
<dbReference type="AlphaFoldDB" id="A0AAE3XK98"/>
<keyword evidence="3" id="KW-1185">Reference proteome</keyword>
<dbReference type="Pfam" id="PF19573">
    <property type="entry name" value="DUF6089"/>
    <property type="match status" value="1"/>
</dbReference>
<accession>A0AAE3XK98</accession>
<proteinExistence type="predicted"/>
<evidence type="ECO:0000313" key="2">
    <source>
        <dbReference type="EMBL" id="MDR6238070.1"/>
    </source>
</evidence>
<dbReference type="SUPFAM" id="SSF56925">
    <property type="entry name" value="OMPA-like"/>
    <property type="match status" value="1"/>
</dbReference>
<sequence>MKDKIGNYCVSFHQKVFVLVAALSLFIGTQTAFAQFKEIGIGAGVLNYTGDLQKRFTYSEIRPGVNVLYRLNFTDAFSVRLNGMIGGLKGADDPEYDSYSNRRSAKFSLMAYEFAALMEYNFFDYRSGGSFIRVTPYLFGGIALMGYSGESEWQDLNADGTGTETVIRDYSKPIMPVIPFGLGFKYNINPKFDINIEFGARKTFDDLIDNVSGIEDNTSKTYAGGNDNTNDWYFFTGISLSYTFYRIPCPHNFY</sequence>
<name>A0AAE3XK98_9BACT</name>